<reference evidence="9 10" key="1">
    <citation type="submission" date="2018-06" db="EMBL/GenBank/DDBJ databases">
        <title>Pseudomonas jilinensis sp. nov., isolated from the production water of Jilin Oilfield in China.</title>
        <authorList>
            <person name="Wang J."/>
        </authorList>
    </citation>
    <scope>NUCLEOTIDE SEQUENCE [LARGE SCALE GENOMIC DNA]</scope>
    <source>
        <strain evidence="9 10">JS15-10A1</strain>
    </source>
</reference>
<evidence type="ECO:0000256" key="6">
    <source>
        <dbReference type="ARBA" id="ARBA00023136"/>
    </source>
</evidence>
<feature type="chain" id="PRO_5017426463" evidence="8">
    <location>
        <begin position="24"/>
        <end position="425"/>
    </location>
</feature>
<comment type="similarity">
    <text evidence="2">Belongs to the OmpP1/FadL family.</text>
</comment>
<dbReference type="InterPro" id="IPR005017">
    <property type="entry name" value="OMPP1/FadL/TodX"/>
</dbReference>
<evidence type="ECO:0000313" key="10">
    <source>
        <dbReference type="Proteomes" id="UP000265745"/>
    </source>
</evidence>
<keyword evidence="6" id="KW-0472">Membrane</keyword>
<sequence length="425" mass="45758">MFQRVMKTCLALAVASASSQALANGLAINEQSASGAGTAFAGRSSSALDSSTIYGNPAGLARLKRAEVSGGIAMVKADVDISNVNSTAQGSNKGDMVPLAHVPFGYYAKPINDEWAFGLGVYVPFGVISDYEKSFQGSSHGLYSSVRVVTIQPTVSYAFNERVSIGFGPTFNRIDGKLTNTLATSQMGAPSDTLVNIKGDDTAMGFNVGIMASLTDRTTVGATYHSKVKYQLEGRTKISGSPMGMFDGEMDAKLDITMPESLDLSVTHQLDDRWTLYAGGVWTRWSRLEGIEARNSNPVSPRFAAISEELNWENTWSFSVGTAYQLNPQWVLRSGLALDPSPTSNAHRNVRIPVGNRKIFTLGAGWSPNADVTLDLAYAYLWENTASVHQKAGSEIAPGVLLKQEYNAKYDNSAHGLTAQLTYRF</sequence>
<proteinExistence type="inferred from homology"/>
<dbReference type="EMBL" id="QJSA01000006">
    <property type="protein sequence ID" value="RHW21505.1"/>
    <property type="molecule type" value="Genomic_DNA"/>
</dbReference>
<evidence type="ECO:0000256" key="2">
    <source>
        <dbReference type="ARBA" id="ARBA00008163"/>
    </source>
</evidence>
<evidence type="ECO:0000256" key="5">
    <source>
        <dbReference type="ARBA" id="ARBA00022729"/>
    </source>
</evidence>
<comment type="caution">
    <text evidence="9">The sequence shown here is derived from an EMBL/GenBank/DDBJ whole genome shotgun (WGS) entry which is preliminary data.</text>
</comment>
<dbReference type="Gene3D" id="2.40.160.60">
    <property type="entry name" value="Outer membrane protein transport protein (OMPP1/FadL/TodX)"/>
    <property type="match status" value="1"/>
</dbReference>
<name>A0A396SDC8_9PSED</name>
<feature type="signal peptide" evidence="8">
    <location>
        <begin position="1"/>
        <end position="23"/>
    </location>
</feature>
<keyword evidence="10" id="KW-1185">Reference proteome</keyword>
<accession>A0A396SDC8</accession>
<evidence type="ECO:0000256" key="4">
    <source>
        <dbReference type="ARBA" id="ARBA00022692"/>
    </source>
</evidence>
<dbReference type="Proteomes" id="UP000265745">
    <property type="component" value="Unassembled WGS sequence"/>
</dbReference>
<dbReference type="PANTHER" id="PTHR35093:SF8">
    <property type="entry name" value="OUTER MEMBRANE PROTEIN NMB0088-RELATED"/>
    <property type="match status" value="1"/>
</dbReference>
<evidence type="ECO:0000256" key="8">
    <source>
        <dbReference type="SAM" id="SignalP"/>
    </source>
</evidence>
<dbReference type="OrthoDB" id="19849at2"/>
<dbReference type="GO" id="GO:0015483">
    <property type="term" value="F:long-chain fatty acid transporting porin activity"/>
    <property type="evidence" value="ECO:0007669"/>
    <property type="project" value="TreeGrafter"/>
</dbReference>
<dbReference type="PANTHER" id="PTHR35093">
    <property type="entry name" value="OUTER MEMBRANE PROTEIN NMB0088-RELATED"/>
    <property type="match status" value="1"/>
</dbReference>
<dbReference type="AlphaFoldDB" id="A0A396SDC8"/>
<dbReference type="RefSeq" id="WP_119701212.1">
    <property type="nucleotide sequence ID" value="NZ_QJSA01000006.1"/>
</dbReference>
<keyword evidence="7" id="KW-0998">Cell outer membrane</keyword>
<comment type="subcellular location">
    <subcellularLocation>
        <location evidence="1">Cell outer membrane</location>
        <topology evidence="1">Multi-pass membrane protein</topology>
    </subcellularLocation>
</comment>
<evidence type="ECO:0000256" key="3">
    <source>
        <dbReference type="ARBA" id="ARBA00022452"/>
    </source>
</evidence>
<gene>
    <name evidence="9" type="ORF">C2846_08245</name>
</gene>
<protein>
    <submittedName>
        <fullName evidence="9">Long-chain fatty acid transport protein</fullName>
    </submittedName>
</protein>
<dbReference type="Pfam" id="PF03349">
    <property type="entry name" value="Toluene_X"/>
    <property type="match status" value="1"/>
</dbReference>
<evidence type="ECO:0000256" key="7">
    <source>
        <dbReference type="ARBA" id="ARBA00023237"/>
    </source>
</evidence>
<organism evidence="9 10">
    <name type="scientific">Pseudomonas jilinensis</name>
    <dbReference type="NCBI Taxonomy" id="2078689"/>
    <lineage>
        <taxon>Bacteria</taxon>
        <taxon>Pseudomonadati</taxon>
        <taxon>Pseudomonadota</taxon>
        <taxon>Gammaproteobacteria</taxon>
        <taxon>Pseudomonadales</taxon>
        <taxon>Pseudomonadaceae</taxon>
        <taxon>Pseudomonas</taxon>
    </lineage>
</organism>
<keyword evidence="5 8" id="KW-0732">Signal</keyword>
<evidence type="ECO:0000313" key="9">
    <source>
        <dbReference type="EMBL" id="RHW21505.1"/>
    </source>
</evidence>
<evidence type="ECO:0000256" key="1">
    <source>
        <dbReference type="ARBA" id="ARBA00004571"/>
    </source>
</evidence>
<keyword evidence="4" id="KW-0812">Transmembrane</keyword>
<dbReference type="SUPFAM" id="SSF56935">
    <property type="entry name" value="Porins"/>
    <property type="match status" value="1"/>
</dbReference>
<keyword evidence="3" id="KW-1134">Transmembrane beta strand</keyword>
<dbReference type="GO" id="GO:0009279">
    <property type="term" value="C:cell outer membrane"/>
    <property type="evidence" value="ECO:0007669"/>
    <property type="project" value="UniProtKB-SubCell"/>
</dbReference>